<dbReference type="InterPro" id="IPR017213">
    <property type="entry name" value="Peptidase_S54_rhomboid_met"/>
</dbReference>
<dbReference type="HOGENOM" id="CLU_048023_1_0_1"/>
<evidence type="ECO:0000256" key="7">
    <source>
        <dbReference type="PIRNR" id="PIRNR037470"/>
    </source>
</evidence>
<sequence length="370" mass="42615">MAADLADIERGEELQLQETTVLVQEPDQSDWDDEKRKIYKIFKKYDCDENGYISVNELKTVINSGRYSISKTGAKNILAIDDKNHDKRLSFEEFYDLVKYNPKLFRNVIRRYTKMLVASPHRNLTDQVDGLYEEEMSFCPPPIAMITFSLVELIIFYLDIPYIQEQEQVGPVAKELYYDPYKRSEAWRFLTYMFVHIGLSHLLGNLVIQVILGILLELVHHWWRVSLVYLAGVIAGSMGTSLTSPDVFLAGASGGVYALITAHIATIIMNWSEMNFVASVLQFLFFTIFCFMDLGKQVLRYINNENENGIGYMAHLFGAAAGLLVGIGVLRNLKVRRWEKYFWWIAMTIYTSFMVTGIIIHVTCPDYFPH</sequence>
<keyword evidence="5 9" id="KW-1133">Transmembrane helix</keyword>
<dbReference type="EnsemblMetazoa" id="MESCA006375-RA">
    <property type="protein sequence ID" value="MESCA006375-PA"/>
    <property type="gene ID" value="MESCA006375"/>
</dbReference>
<evidence type="ECO:0000259" key="10">
    <source>
        <dbReference type="PROSITE" id="PS50222"/>
    </source>
</evidence>
<feature type="transmembrane region" description="Helical" evidence="9">
    <location>
        <begin position="222"/>
        <end position="242"/>
    </location>
</feature>
<dbReference type="InterPro" id="IPR018247">
    <property type="entry name" value="EF_Hand_1_Ca_BS"/>
</dbReference>
<dbReference type="AlphaFoldDB" id="T1GRT4"/>
<feature type="transmembrane region" description="Helical" evidence="9">
    <location>
        <begin position="310"/>
        <end position="330"/>
    </location>
</feature>
<dbReference type="GO" id="GO:0005509">
    <property type="term" value="F:calcium ion binding"/>
    <property type="evidence" value="ECO:0007669"/>
    <property type="project" value="InterPro"/>
</dbReference>
<feature type="transmembrane region" description="Helical" evidence="9">
    <location>
        <begin position="342"/>
        <end position="362"/>
    </location>
</feature>
<comment type="similarity">
    <text evidence="2 7">Belongs to the peptidase S54 family.</text>
</comment>
<keyword evidence="6 9" id="KW-0472">Membrane</keyword>
<reference evidence="11" key="2">
    <citation type="submission" date="2015-06" db="UniProtKB">
        <authorList>
            <consortium name="EnsemblMetazoa"/>
        </authorList>
    </citation>
    <scope>IDENTIFICATION</scope>
</reference>
<keyword evidence="4" id="KW-0106">Calcium</keyword>
<reference evidence="12" key="1">
    <citation type="submission" date="2013-02" db="EMBL/GenBank/DDBJ databases">
        <authorList>
            <person name="Hughes D."/>
        </authorList>
    </citation>
    <scope>NUCLEOTIDE SEQUENCE</scope>
    <source>
        <strain>Durham</strain>
        <strain evidence="12">NC isolate 2 -- Noor lab</strain>
    </source>
</reference>
<dbReference type="OMA" id="WIAVIFY"/>
<dbReference type="Proteomes" id="UP000015102">
    <property type="component" value="Unassembled WGS sequence"/>
</dbReference>
<dbReference type="Gene3D" id="1.10.238.10">
    <property type="entry name" value="EF-hand"/>
    <property type="match status" value="1"/>
</dbReference>
<evidence type="ECO:0000256" key="9">
    <source>
        <dbReference type="SAM" id="Phobius"/>
    </source>
</evidence>
<dbReference type="Gene3D" id="1.20.1540.10">
    <property type="entry name" value="Rhomboid-like"/>
    <property type="match status" value="1"/>
</dbReference>
<organism evidence="11 12">
    <name type="scientific">Megaselia scalaris</name>
    <name type="common">Humpbacked fly</name>
    <name type="synonym">Phora scalaris</name>
    <dbReference type="NCBI Taxonomy" id="36166"/>
    <lineage>
        <taxon>Eukaryota</taxon>
        <taxon>Metazoa</taxon>
        <taxon>Ecdysozoa</taxon>
        <taxon>Arthropoda</taxon>
        <taxon>Hexapoda</taxon>
        <taxon>Insecta</taxon>
        <taxon>Pterygota</taxon>
        <taxon>Neoptera</taxon>
        <taxon>Endopterygota</taxon>
        <taxon>Diptera</taxon>
        <taxon>Brachycera</taxon>
        <taxon>Muscomorpha</taxon>
        <taxon>Platypezoidea</taxon>
        <taxon>Phoridae</taxon>
        <taxon>Megaseliini</taxon>
        <taxon>Megaselia</taxon>
    </lineage>
</organism>
<accession>T1GRT4</accession>
<evidence type="ECO:0000256" key="8">
    <source>
        <dbReference type="PIRSR" id="PIRSR037470-50"/>
    </source>
</evidence>
<evidence type="ECO:0000313" key="11">
    <source>
        <dbReference type="EnsemblMetazoa" id="MESCA006375-PA"/>
    </source>
</evidence>
<dbReference type="STRING" id="36166.T1GRT4"/>
<evidence type="ECO:0000256" key="3">
    <source>
        <dbReference type="ARBA" id="ARBA00022692"/>
    </source>
</evidence>
<dbReference type="GO" id="GO:0004252">
    <property type="term" value="F:serine-type endopeptidase activity"/>
    <property type="evidence" value="ECO:0007669"/>
    <property type="project" value="UniProtKB-UniRule"/>
</dbReference>
<dbReference type="InterPro" id="IPR051739">
    <property type="entry name" value="Rhomboid_IM_Serine_Proteases"/>
</dbReference>
<dbReference type="InterPro" id="IPR002048">
    <property type="entry name" value="EF_hand_dom"/>
</dbReference>
<dbReference type="InterPro" id="IPR011992">
    <property type="entry name" value="EF-hand-dom_pair"/>
</dbReference>
<dbReference type="PROSITE" id="PS50222">
    <property type="entry name" value="EF_HAND_2"/>
    <property type="match status" value="2"/>
</dbReference>
<dbReference type="InterPro" id="IPR035952">
    <property type="entry name" value="Rhomboid-like_sf"/>
</dbReference>
<dbReference type="PIRSF" id="PIRSF037470">
    <property type="entry name" value="Rhomboid"/>
    <property type="match status" value="1"/>
</dbReference>
<dbReference type="CDD" id="cd00051">
    <property type="entry name" value="EFh"/>
    <property type="match status" value="1"/>
</dbReference>
<feature type="domain" description="EF-hand" evidence="10">
    <location>
        <begin position="69"/>
        <end position="104"/>
    </location>
</feature>
<dbReference type="EMBL" id="CAQQ02143280">
    <property type="status" value="NOT_ANNOTATED_CDS"/>
    <property type="molecule type" value="Genomic_DNA"/>
</dbReference>
<keyword evidence="12" id="KW-1185">Reference proteome</keyword>
<dbReference type="PANTHER" id="PTHR45840">
    <property type="entry name" value="RHOMBOID-RELATED PROTEIN"/>
    <property type="match status" value="1"/>
</dbReference>
<evidence type="ECO:0000256" key="4">
    <source>
        <dbReference type="ARBA" id="ARBA00022837"/>
    </source>
</evidence>
<proteinExistence type="inferred from homology"/>
<dbReference type="EMBL" id="CAQQ02143279">
    <property type="status" value="NOT_ANNOTATED_CDS"/>
    <property type="molecule type" value="Genomic_DNA"/>
</dbReference>
<dbReference type="PROSITE" id="PS00018">
    <property type="entry name" value="EF_HAND_1"/>
    <property type="match status" value="2"/>
</dbReference>
<feature type="active site" evidence="8">
    <location>
        <position position="315"/>
    </location>
</feature>
<dbReference type="EMBL" id="CAQQ02143281">
    <property type="status" value="NOT_ANNOTATED_CDS"/>
    <property type="molecule type" value="Genomic_DNA"/>
</dbReference>
<evidence type="ECO:0000256" key="2">
    <source>
        <dbReference type="ARBA" id="ARBA00009045"/>
    </source>
</evidence>
<keyword evidence="3 9" id="KW-0812">Transmembrane</keyword>
<feature type="active site" description="Nucleophile" evidence="8">
    <location>
        <position position="253"/>
    </location>
</feature>
<feature type="domain" description="EF-hand" evidence="10">
    <location>
        <begin position="33"/>
        <end position="68"/>
    </location>
</feature>
<dbReference type="PANTHER" id="PTHR45840:SF8">
    <property type="entry name" value="RHOMBOID PROTEASE"/>
    <property type="match status" value="1"/>
</dbReference>
<feature type="transmembrane region" description="Helical" evidence="9">
    <location>
        <begin position="248"/>
        <end position="269"/>
    </location>
</feature>
<dbReference type="InterPro" id="IPR022764">
    <property type="entry name" value="Peptidase_S54_rhomboid_dom"/>
</dbReference>
<feature type="transmembrane region" description="Helical" evidence="9">
    <location>
        <begin position="276"/>
        <end position="295"/>
    </location>
</feature>
<evidence type="ECO:0000313" key="12">
    <source>
        <dbReference type="Proteomes" id="UP000015102"/>
    </source>
</evidence>
<dbReference type="SUPFAM" id="SSF47473">
    <property type="entry name" value="EF-hand"/>
    <property type="match status" value="1"/>
</dbReference>
<comment type="subcellular location">
    <subcellularLocation>
        <location evidence="1">Membrane</location>
        <topology evidence="1">Multi-pass membrane protein</topology>
    </subcellularLocation>
</comment>
<evidence type="ECO:0000256" key="1">
    <source>
        <dbReference type="ARBA" id="ARBA00004141"/>
    </source>
</evidence>
<dbReference type="SUPFAM" id="SSF144091">
    <property type="entry name" value="Rhomboid-like"/>
    <property type="match status" value="1"/>
</dbReference>
<evidence type="ECO:0000256" key="5">
    <source>
        <dbReference type="ARBA" id="ARBA00022989"/>
    </source>
</evidence>
<name>T1GRT4_MEGSC</name>
<feature type="transmembrane region" description="Helical" evidence="9">
    <location>
        <begin position="189"/>
        <end position="215"/>
    </location>
</feature>
<dbReference type="SMART" id="SM00054">
    <property type="entry name" value="EFh"/>
    <property type="match status" value="2"/>
</dbReference>
<evidence type="ECO:0000256" key="6">
    <source>
        <dbReference type="ARBA" id="ARBA00023136"/>
    </source>
</evidence>
<protein>
    <recommendedName>
        <fullName evidence="10">EF-hand domain-containing protein</fullName>
    </recommendedName>
</protein>
<dbReference type="Pfam" id="PF13499">
    <property type="entry name" value="EF-hand_7"/>
    <property type="match status" value="1"/>
</dbReference>
<dbReference type="Pfam" id="PF01694">
    <property type="entry name" value="Rhomboid"/>
    <property type="match status" value="1"/>
</dbReference>
<dbReference type="GO" id="GO:0016020">
    <property type="term" value="C:membrane"/>
    <property type="evidence" value="ECO:0007669"/>
    <property type="project" value="UniProtKB-SubCell"/>
</dbReference>